<feature type="compositionally biased region" description="Polar residues" evidence="1">
    <location>
        <begin position="7"/>
        <end position="17"/>
    </location>
</feature>
<comment type="caution">
    <text evidence="2">The sequence shown here is derived from an EMBL/GenBank/DDBJ whole genome shotgun (WGS) entry which is preliminary data.</text>
</comment>
<gene>
    <name evidence="2" type="ORF">D9O36_01955</name>
</gene>
<feature type="region of interest" description="Disordered" evidence="1">
    <location>
        <begin position="1"/>
        <end position="22"/>
    </location>
</feature>
<accession>A0A7X2ZQM9</accession>
<proteinExistence type="predicted"/>
<reference evidence="2 3" key="1">
    <citation type="journal article" date="2019" name="Mar. Drugs">
        <title>Comparative Genomics and CAZyme Genome Repertoires of Marine Zobellia amurskyensis KMM 3526(T) and Zobellia laminariae KMM 3676(T).</title>
        <authorList>
            <person name="Chernysheva N."/>
            <person name="Bystritskaya E."/>
            <person name="Stenkova A."/>
            <person name="Golovkin I."/>
            <person name="Nedashkovskaya O."/>
            <person name="Isaeva M."/>
        </authorList>
    </citation>
    <scope>NUCLEOTIDE SEQUENCE [LARGE SCALE GENOMIC DNA]</scope>
    <source>
        <strain evidence="2 3">KMM 3526</strain>
    </source>
</reference>
<dbReference type="OrthoDB" id="1450274at2"/>
<evidence type="ECO:0000313" key="2">
    <source>
        <dbReference type="EMBL" id="MUH34592.1"/>
    </source>
</evidence>
<keyword evidence="3" id="KW-1185">Reference proteome</keyword>
<dbReference type="Proteomes" id="UP000540519">
    <property type="component" value="Unassembled WGS sequence"/>
</dbReference>
<evidence type="ECO:0008006" key="4">
    <source>
        <dbReference type="Google" id="ProtNLM"/>
    </source>
</evidence>
<dbReference type="RefSeq" id="WP_155598623.1">
    <property type="nucleotide sequence ID" value="NZ_RCNR01000003.1"/>
</dbReference>
<evidence type="ECO:0000256" key="1">
    <source>
        <dbReference type="SAM" id="MobiDB-lite"/>
    </source>
</evidence>
<evidence type="ECO:0000313" key="3">
    <source>
        <dbReference type="Proteomes" id="UP000540519"/>
    </source>
</evidence>
<organism evidence="2 3">
    <name type="scientific">Zobellia amurskyensis</name>
    <dbReference type="NCBI Taxonomy" id="248905"/>
    <lineage>
        <taxon>Bacteria</taxon>
        <taxon>Pseudomonadati</taxon>
        <taxon>Bacteroidota</taxon>
        <taxon>Flavobacteriia</taxon>
        <taxon>Flavobacteriales</taxon>
        <taxon>Flavobacteriaceae</taxon>
        <taxon>Zobellia</taxon>
    </lineage>
</organism>
<name>A0A7X2ZQM9_9FLAO</name>
<dbReference type="EMBL" id="RCNR01000003">
    <property type="protein sequence ID" value="MUH34592.1"/>
    <property type="molecule type" value="Genomic_DNA"/>
</dbReference>
<protein>
    <recommendedName>
        <fullName evidence="4">General stress protein CsbD</fullName>
    </recommendedName>
</protein>
<sequence length="82" mass="9743">MDEGNINRESNVNWKDSQSSKHTYESLRDKWNDIQEEYLKEHPNVELGDLYFETGGFERVLEKISEVTNKSVPEIHSEIENW</sequence>
<dbReference type="AlphaFoldDB" id="A0A7X2ZQM9"/>